<comment type="caution">
    <text evidence="1">The sequence shown here is derived from an EMBL/GenBank/DDBJ whole genome shotgun (WGS) entry which is preliminary data.</text>
</comment>
<reference evidence="1 2" key="1">
    <citation type="submission" date="2015-11" db="EMBL/GenBank/DDBJ databases">
        <title>Genomic analysis of 38 Legionella species identifies large and diverse effector repertoires.</title>
        <authorList>
            <person name="Burstein D."/>
            <person name="Amaro F."/>
            <person name="Zusman T."/>
            <person name="Lifshitz Z."/>
            <person name="Cohen O."/>
            <person name="Gilbert J.A."/>
            <person name="Pupko T."/>
            <person name="Shuman H.A."/>
            <person name="Segal G."/>
        </authorList>
    </citation>
    <scope>NUCLEOTIDE SEQUENCE [LARGE SCALE GENOMIC DNA]</scope>
    <source>
        <strain evidence="1 2">CDC#1442-AUS-E</strain>
    </source>
</reference>
<dbReference type="EMBL" id="LNYS01000018">
    <property type="protein sequence ID" value="KTD47880.1"/>
    <property type="molecule type" value="Genomic_DNA"/>
</dbReference>
<dbReference type="Proteomes" id="UP000054618">
    <property type="component" value="Unassembled WGS sequence"/>
</dbReference>
<dbReference type="PATRIC" id="fig|45073.5.peg.2263"/>
<evidence type="ECO:0000313" key="1">
    <source>
        <dbReference type="EMBL" id="KTD47880.1"/>
    </source>
</evidence>
<dbReference type="RefSeq" id="WP_058508236.1">
    <property type="nucleotide sequence ID" value="NZ_CAAAIK010000024.1"/>
</dbReference>
<dbReference type="InterPro" id="IPR009444">
    <property type="entry name" value="Conjugal_tfr_TraD_a-type"/>
</dbReference>
<protein>
    <submittedName>
        <fullName evidence="1">Protein TraD</fullName>
    </submittedName>
</protein>
<proteinExistence type="predicted"/>
<keyword evidence="2" id="KW-1185">Reference proteome</keyword>
<dbReference type="STRING" id="45073.Lqui_2144"/>
<accession>A0A0W0XTC5</accession>
<name>A0A0W0XTC5_9GAMM</name>
<dbReference type="AlphaFoldDB" id="A0A0W0XTC5"/>
<gene>
    <name evidence="1" type="ORF">Lqui_2144</name>
</gene>
<dbReference type="Pfam" id="PF06412">
    <property type="entry name" value="TraD"/>
    <property type="match status" value="1"/>
</dbReference>
<organism evidence="1 2">
    <name type="scientific">Legionella quinlivanii</name>
    <dbReference type="NCBI Taxonomy" id="45073"/>
    <lineage>
        <taxon>Bacteria</taxon>
        <taxon>Pseudomonadati</taxon>
        <taxon>Pseudomonadota</taxon>
        <taxon>Gammaproteobacteria</taxon>
        <taxon>Legionellales</taxon>
        <taxon>Legionellaceae</taxon>
        <taxon>Legionella</taxon>
    </lineage>
</organism>
<dbReference type="OrthoDB" id="5653691at2"/>
<sequence>MDITKQIAKQKQIICREEKSLMIDKIKQRRAETRRKIELGGVVIKSGMGDFNKSVILGSLNYAYEILISEAVYKELFEIKGEQLFLSKKIYSK</sequence>
<evidence type="ECO:0000313" key="2">
    <source>
        <dbReference type="Proteomes" id="UP000054618"/>
    </source>
</evidence>